<organism evidence="4 6">
    <name type="scientific">Gordonia amicalis</name>
    <dbReference type="NCBI Taxonomy" id="89053"/>
    <lineage>
        <taxon>Bacteria</taxon>
        <taxon>Bacillati</taxon>
        <taxon>Actinomycetota</taxon>
        <taxon>Actinomycetes</taxon>
        <taxon>Mycobacteriales</taxon>
        <taxon>Gordoniaceae</taxon>
        <taxon>Gordonia</taxon>
    </lineage>
</organism>
<dbReference type="RefSeq" id="WP_210738011.1">
    <property type="nucleotide sequence ID" value="NZ_CP091855.1"/>
</dbReference>
<evidence type="ECO:0000256" key="1">
    <source>
        <dbReference type="SAM" id="MobiDB-lite"/>
    </source>
</evidence>
<feature type="transmembrane region" description="Helical" evidence="2">
    <location>
        <begin position="66"/>
        <end position="85"/>
    </location>
</feature>
<proteinExistence type="predicted"/>
<feature type="compositionally biased region" description="Basic and acidic residues" evidence="1">
    <location>
        <begin position="1"/>
        <end position="15"/>
    </location>
</feature>
<dbReference type="GeneID" id="77171219"/>
<comment type="caution">
    <text evidence="4">The sequence shown here is derived from an EMBL/GenBank/DDBJ whole genome shotgun (WGS) entry which is preliminary data.</text>
</comment>
<keyword evidence="2" id="KW-1133">Transmembrane helix</keyword>
<reference evidence="4 5" key="1">
    <citation type="submission" date="2023-10" db="EMBL/GenBank/DDBJ databases">
        <title>Development of a sustainable strategy for remediation of hydrocarbon-contaminated territories based on the waste exchange concept.</title>
        <authorList>
            <person name="Krivoruchko A."/>
        </authorList>
    </citation>
    <scope>NUCLEOTIDE SEQUENCE</scope>
    <source>
        <strain evidence="3 5">IEGM 1266</strain>
        <strain evidence="4">IEGM 1279</strain>
    </source>
</reference>
<evidence type="ECO:0008006" key="7">
    <source>
        <dbReference type="Google" id="ProtNLM"/>
    </source>
</evidence>
<evidence type="ECO:0000313" key="4">
    <source>
        <dbReference type="EMBL" id="MDV6312193.1"/>
    </source>
</evidence>
<keyword evidence="5" id="KW-1185">Reference proteome</keyword>
<protein>
    <recommendedName>
        <fullName evidence="7">Mce-associated membrane protein</fullName>
    </recommendedName>
</protein>
<dbReference type="EMBL" id="JAWLKH010000008">
    <property type="protein sequence ID" value="MDV6312193.1"/>
    <property type="molecule type" value="Genomic_DNA"/>
</dbReference>
<evidence type="ECO:0000313" key="5">
    <source>
        <dbReference type="Proteomes" id="UP001185779"/>
    </source>
</evidence>
<evidence type="ECO:0000256" key="2">
    <source>
        <dbReference type="SAM" id="Phobius"/>
    </source>
</evidence>
<evidence type="ECO:0000313" key="3">
    <source>
        <dbReference type="EMBL" id="MDV6309175.1"/>
    </source>
</evidence>
<dbReference type="EMBL" id="JAWLKI010000023">
    <property type="protein sequence ID" value="MDV6309175.1"/>
    <property type="molecule type" value="Genomic_DNA"/>
</dbReference>
<dbReference type="Proteomes" id="UP001185922">
    <property type="component" value="Unassembled WGS sequence"/>
</dbReference>
<name>A0AAE4R5R1_9ACTN</name>
<accession>A0AAE4R5R1</accession>
<evidence type="ECO:0000313" key="6">
    <source>
        <dbReference type="Proteomes" id="UP001185922"/>
    </source>
</evidence>
<gene>
    <name evidence="3" type="ORF">R3P94_18030</name>
    <name evidence="4" type="ORF">R3Q15_09915</name>
</gene>
<feature type="region of interest" description="Disordered" evidence="1">
    <location>
        <begin position="1"/>
        <end position="55"/>
    </location>
</feature>
<dbReference type="Proteomes" id="UP001185779">
    <property type="component" value="Unassembled WGS sequence"/>
</dbReference>
<keyword evidence="2" id="KW-0812">Transmembrane</keyword>
<keyword evidence="2" id="KW-0472">Membrane</keyword>
<dbReference type="AlphaFoldDB" id="A0AAE4R5R1"/>
<sequence length="232" mass="24169">MENDPERRDDTKGEDGTASTTTSGIAVLEKGSEPATSAGGARGSGTEVPGDAAGDRARGHQVSLRSVIVGGVILALVAALAFVSWQLHSRSEELAATQAAATAESQAEKVALDYAKGAAAIDFKDLPAWRSRLTEGTSEEMAARLTQAATSMEQIVTPLQWTSTAEPIAAVTTSVDGDVYSVDCFVGVTTKNTQAPDGIQSTATYKLRLDKSKDWKIIDISGVNAELPTGGR</sequence>